<sequence>METATIILAAGNSSRLGEPKQLINFNGVSLLQRISSIALNTTLGPVIVVKGQQKYPLSPHPRLQAVVNLEWEKGMGNSLKLGLKTLMDDFQVEQVLVLLSDQPMVNEELIHVLLDSKAKGKRPIAAAFYQNSPGVPAIFDKSVFKMIVDMPDKQGAKKILLSNPGLVSLVKFDAGKIDIDTPEDLLALQQSNWEHFQ</sequence>
<evidence type="ECO:0000313" key="3">
    <source>
        <dbReference type="Proteomes" id="UP000036520"/>
    </source>
</evidence>
<dbReference type="GO" id="GO:0016779">
    <property type="term" value="F:nucleotidyltransferase activity"/>
    <property type="evidence" value="ECO:0007669"/>
    <property type="project" value="UniProtKB-KW"/>
</dbReference>
<gene>
    <name evidence="2" type="ORF">CA2015_4691</name>
</gene>
<name>A0A0H4PHN0_9BACT</name>
<dbReference type="SUPFAM" id="SSF53448">
    <property type="entry name" value="Nucleotide-diphospho-sugar transferases"/>
    <property type="match status" value="1"/>
</dbReference>
<dbReference type="Proteomes" id="UP000036520">
    <property type="component" value="Chromosome"/>
</dbReference>
<accession>A0A0H4PHN0</accession>
<feature type="domain" description="MobA-like NTP transferase" evidence="1">
    <location>
        <begin position="6"/>
        <end position="161"/>
    </location>
</feature>
<dbReference type="InterPro" id="IPR025877">
    <property type="entry name" value="MobA-like_NTP_Trfase"/>
</dbReference>
<keyword evidence="2" id="KW-0808">Transferase</keyword>
<protein>
    <submittedName>
        <fullName evidence="2">CTP:molybdopterin cytidylyltransferase</fullName>
    </submittedName>
</protein>
<evidence type="ECO:0000259" key="1">
    <source>
        <dbReference type="Pfam" id="PF12804"/>
    </source>
</evidence>
<organism evidence="2 3">
    <name type="scientific">Cyclobacterium amurskyense</name>
    <dbReference type="NCBI Taxonomy" id="320787"/>
    <lineage>
        <taxon>Bacteria</taxon>
        <taxon>Pseudomonadati</taxon>
        <taxon>Bacteroidota</taxon>
        <taxon>Cytophagia</taxon>
        <taxon>Cytophagales</taxon>
        <taxon>Cyclobacteriaceae</taxon>
        <taxon>Cyclobacterium</taxon>
    </lineage>
</organism>
<dbReference type="PANTHER" id="PTHR43777:SF1">
    <property type="entry name" value="MOLYBDENUM COFACTOR CYTIDYLYLTRANSFERASE"/>
    <property type="match status" value="1"/>
</dbReference>
<evidence type="ECO:0000313" key="2">
    <source>
        <dbReference type="EMBL" id="AKP54021.1"/>
    </source>
</evidence>
<keyword evidence="3" id="KW-1185">Reference proteome</keyword>
<keyword evidence="2" id="KW-0548">Nucleotidyltransferase</keyword>
<reference evidence="2 3" key="1">
    <citation type="submission" date="2015-07" db="EMBL/GenBank/DDBJ databases">
        <authorList>
            <person name="Kim K.M."/>
        </authorList>
    </citation>
    <scope>NUCLEOTIDE SEQUENCE [LARGE SCALE GENOMIC DNA]</scope>
    <source>
        <strain evidence="2 3">KCTC 12363</strain>
    </source>
</reference>
<dbReference type="Gene3D" id="3.90.550.10">
    <property type="entry name" value="Spore Coat Polysaccharide Biosynthesis Protein SpsA, Chain A"/>
    <property type="match status" value="1"/>
</dbReference>
<dbReference type="PANTHER" id="PTHR43777">
    <property type="entry name" value="MOLYBDENUM COFACTOR CYTIDYLYLTRANSFERASE"/>
    <property type="match status" value="1"/>
</dbReference>
<dbReference type="STRING" id="320787.CA2015_4691"/>
<dbReference type="AlphaFoldDB" id="A0A0H4PHN0"/>
<dbReference type="OrthoDB" id="9779263at2"/>
<proteinExistence type="predicted"/>
<dbReference type="Pfam" id="PF12804">
    <property type="entry name" value="NTP_transf_3"/>
    <property type="match status" value="1"/>
</dbReference>
<dbReference type="EMBL" id="CP012040">
    <property type="protein sequence ID" value="AKP54021.1"/>
    <property type="molecule type" value="Genomic_DNA"/>
</dbReference>
<dbReference type="RefSeq" id="WP_048644055.1">
    <property type="nucleotide sequence ID" value="NZ_CP012040.1"/>
</dbReference>
<dbReference type="CDD" id="cd04182">
    <property type="entry name" value="GT_2_like_f"/>
    <property type="match status" value="1"/>
</dbReference>
<dbReference type="PATRIC" id="fig|320787.5.peg.5131"/>
<dbReference type="InterPro" id="IPR029044">
    <property type="entry name" value="Nucleotide-diphossugar_trans"/>
</dbReference>
<dbReference type="KEGG" id="camu:CA2015_4691"/>